<feature type="transmembrane region" description="Helical" evidence="7">
    <location>
        <begin position="243"/>
        <end position="262"/>
    </location>
</feature>
<reference evidence="9 10" key="1">
    <citation type="submission" date="2015-06" db="EMBL/GenBank/DDBJ databases">
        <title>Draft genome of the ant-associated black yeast Phialophora attae CBS 131958.</title>
        <authorList>
            <person name="Moreno L.F."/>
            <person name="Stielow B.J."/>
            <person name="de Hoog S."/>
            <person name="Vicente V.A."/>
            <person name="Weiss V.A."/>
            <person name="de Vries M."/>
            <person name="Cruz L.M."/>
            <person name="Souza E.M."/>
        </authorList>
    </citation>
    <scope>NUCLEOTIDE SEQUENCE [LARGE SCALE GENOMIC DNA]</scope>
    <source>
        <strain evidence="9 10">CBS 131958</strain>
    </source>
</reference>
<dbReference type="Proteomes" id="UP000038010">
    <property type="component" value="Unassembled WGS sequence"/>
</dbReference>
<feature type="transmembrane region" description="Helical" evidence="7">
    <location>
        <begin position="202"/>
        <end position="223"/>
    </location>
</feature>
<feature type="transmembrane region" description="Helical" evidence="7">
    <location>
        <begin position="91"/>
        <end position="111"/>
    </location>
</feature>
<evidence type="ECO:0000313" key="9">
    <source>
        <dbReference type="EMBL" id="KPI35508.1"/>
    </source>
</evidence>
<comment type="subcellular location">
    <subcellularLocation>
        <location evidence="1">Membrane</location>
        <topology evidence="1">Multi-pass membrane protein</topology>
    </subcellularLocation>
</comment>
<feature type="transmembrane region" description="Helical" evidence="7">
    <location>
        <begin position="65"/>
        <end position="85"/>
    </location>
</feature>
<evidence type="ECO:0000256" key="2">
    <source>
        <dbReference type="ARBA" id="ARBA00008066"/>
    </source>
</evidence>
<feature type="domain" description="Amino acid transporter transmembrane" evidence="8">
    <location>
        <begin position="59"/>
        <end position="453"/>
    </location>
</feature>
<comment type="caution">
    <text evidence="9">The sequence shown here is derived from an EMBL/GenBank/DDBJ whole genome shotgun (WGS) entry which is preliminary data.</text>
</comment>
<feature type="transmembrane region" description="Helical" evidence="7">
    <location>
        <begin position="397"/>
        <end position="419"/>
    </location>
</feature>
<evidence type="ECO:0000256" key="6">
    <source>
        <dbReference type="SAM" id="MobiDB-lite"/>
    </source>
</evidence>
<dbReference type="GO" id="GO:0015179">
    <property type="term" value="F:L-amino acid transmembrane transporter activity"/>
    <property type="evidence" value="ECO:0007669"/>
    <property type="project" value="TreeGrafter"/>
</dbReference>
<dbReference type="OrthoDB" id="655540at2759"/>
<evidence type="ECO:0000256" key="4">
    <source>
        <dbReference type="ARBA" id="ARBA00022989"/>
    </source>
</evidence>
<feature type="region of interest" description="Disordered" evidence="6">
    <location>
        <begin position="1"/>
        <end position="47"/>
    </location>
</feature>
<evidence type="ECO:0000256" key="3">
    <source>
        <dbReference type="ARBA" id="ARBA00022692"/>
    </source>
</evidence>
<dbReference type="PANTHER" id="PTHR22950">
    <property type="entry name" value="AMINO ACID TRANSPORTER"/>
    <property type="match status" value="1"/>
</dbReference>
<dbReference type="RefSeq" id="XP_017995471.1">
    <property type="nucleotide sequence ID" value="XM_018139801.1"/>
</dbReference>
<feature type="transmembrane region" description="Helical" evidence="7">
    <location>
        <begin position="172"/>
        <end position="190"/>
    </location>
</feature>
<dbReference type="GeneID" id="28731681"/>
<feature type="transmembrane region" description="Helical" evidence="7">
    <location>
        <begin position="142"/>
        <end position="166"/>
    </location>
</feature>
<dbReference type="VEuPathDB" id="FungiDB:AB675_10992"/>
<dbReference type="AlphaFoldDB" id="A0A0N0NIA3"/>
<feature type="compositionally biased region" description="Basic and acidic residues" evidence="6">
    <location>
        <begin position="18"/>
        <end position="38"/>
    </location>
</feature>
<feature type="transmembrane region" description="Helical" evidence="7">
    <location>
        <begin position="431"/>
        <end position="454"/>
    </location>
</feature>
<feature type="transmembrane region" description="Helical" evidence="7">
    <location>
        <begin position="282"/>
        <end position="304"/>
    </location>
</feature>
<evidence type="ECO:0000256" key="1">
    <source>
        <dbReference type="ARBA" id="ARBA00004141"/>
    </source>
</evidence>
<evidence type="ECO:0000313" key="10">
    <source>
        <dbReference type="Proteomes" id="UP000038010"/>
    </source>
</evidence>
<keyword evidence="10" id="KW-1185">Reference proteome</keyword>
<sequence>MGLFRKKSDSSSVTATDGDNRHQALDHDEKKIESKRGSDGQFGKQRSASISEGEAKYKRLSWKKLTICLIVEAIALGSLSIPSVFAETGLVAGVILCVGLGLIAIYTSYLVGQVKLRHPEIEHYSDAVGLCWGRFGKELAGVMFLLLLILLVGGHTLTGTIAFIRIVNKPTLCALIWGGVSAILLYILALPPSFAEFAILGYIDFASIIIAIGITIVATGVSASQSPGGLSAVEWSVWPPEGVTFASAFLSCTNIIFAYSFAVCQFSFMSEMHTPKDYVKSIWALGLIEIFIYTLTGALVYVFVGNEVESPAILSAGFTVSRVAFGIALPVIFISGSINTTVACRYLIHRIFPKDNAIRYTNTPMGWIVWASFCLIATVIAWVIAEAVPFFNDLLGLISSLFISGFSFYFPALFWFCLLKEGKWNHGWKNICLSIINASIFVMGVAILGCGAYASAKDIADRYASKKVGSPFGCSSEQYMS</sequence>
<organism evidence="9 10">
    <name type="scientific">Cyphellophora attinorum</name>
    <dbReference type="NCBI Taxonomy" id="1664694"/>
    <lineage>
        <taxon>Eukaryota</taxon>
        <taxon>Fungi</taxon>
        <taxon>Dikarya</taxon>
        <taxon>Ascomycota</taxon>
        <taxon>Pezizomycotina</taxon>
        <taxon>Eurotiomycetes</taxon>
        <taxon>Chaetothyriomycetidae</taxon>
        <taxon>Chaetothyriales</taxon>
        <taxon>Cyphellophoraceae</taxon>
        <taxon>Cyphellophora</taxon>
    </lineage>
</organism>
<dbReference type="STRING" id="1664694.A0A0N0NIA3"/>
<comment type="similarity">
    <text evidence="2">Belongs to the amino acid/polyamine transporter 2 family.</text>
</comment>
<keyword evidence="5 7" id="KW-0472">Membrane</keyword>
<evidence type="ECO:0000256" key="7">
    <source>
        <dbReference type="SAM" id="Phobius"/>
    </source>
</evidence>
<evidence type="ECO:0000256" key="5">
    <source>
        <dbReference type="ARBA" id="ARBA00023136"/>
    </source>
</evidence>
<dbReference type="InterPro" id="IPR013057">
    <property type="entry name" value="AA_transpt_TM"/>
</dbReference>
<feature type="transmembrane region" description="Helical" evidence="7">
    <location>
        <begin position="324"/>
        <end position="347"/>
    </location>
</feature>
<accession>A0A0N0NIA3</accession>
<keyword evidence="4 7" id="KW-1133">Transmembrane helix</keyword>
<dbReference type="GO" id="GO:0016020">
    <property type="term" value="C:membrane"/>
    <property type="evidence" value="ECO:0007669"/>
    <property type="project" value="UniProtKB-SubCell"/>
</dbReference>
<protein>
    <submittedName>
        <fullName evidence="9">N amino acid transport system protein</fullName>
    </submittedName>
</protein>
<proteinExistence type="inferred from homology"/>
<name>A0A0N0NIA3_9EURO</name>
<dbReference type="EMBL" id="LFJN01000039">
    <property type="protein sequence ID" value="KPI35508.1"/>
    <property type="molecule type" value="Genomic_DNA"/>
</dbReference>
<dbReference type="PANTHER" id="PTHR22950:SF8">
    <property type="entry name" value="AMINO ACID TRANSPORTER (EUROFUNG)"/>
    <property type="match status" value="1"/>
</dbReference>
<keyword evidence="3 7" id="KW-0812">Transmembrane</keyword>
<dbReference type="Pfam" id="PF01490">
    <property type="entry name" value="Aa_trans"/>
    <property type="match status" value="1"/>
</dbReference>
<evidence type="ECO:0000259" key="8">
    <source>
        <dbReference type="Pfam" id="PF01490"/>
    </source>
</evidence>
<feature type="transmembrane region" description="Helical" evidence="7">
    <location>
        <begin position="367"/>
        <end position="385"/>
    </location>
</feature>
<gene>
    <name evidence="9" type="ORF">AB675_10992</name>
</gene>